<evidence type="ECO:0000313" key="4">
    <source>
        <dbReference type="Proteomes" id="UP001352852"/>
    </source>
</evidence>
<name>A0ABU7D8D8_9TELE</name>
<dbReference type="InterPro" id="IPR026983">
    <property type="entry name" value="DHC"/>
</dbReference>
<reference evidence="3 4" key="1">
    <citation type="submission" date="2021-06" db="EMBL/GenBank/DDBJ databases">
        <authorList>
            <person name="Palmer J.M."/>
        </authorList>
    </citation>
    <scope>NUCLEOTIDE SEQUENCE [LARGE SCALE GENOMIC DNA]</scope>
    <source>
        <strain evidence="3 4">CL_MEX2019</strain>
        <tissue evidence="3">Muscle</tissue>
    </source>
</reference>
<sequence>MESNLTKEQNGFKITLKTLEDNLLSRLSSASGNFLGDTELVENLETTKRTAAEIEQKVKEAKVTEAKINEAREHYRPAAARASLMYFIMNDLNKIHPMYQFSLKAFGVVFQKAVLKAESDETLKQRVSNLIDSITFSVFQYTTRCLFECDKLTYMAQLVFQVLLMNNEINPKELDFLLRYPVQPSVTSPVDFLSSHSWGGIK</sequence>
<dbReference type="EMBL" id="JAHUTJ010018274">
    <property type="protein sequence ID" value="MED6271433.1"/>
    <property type="molecule type" value="Genomic_DNA"/>
</dbReference>
<evidence type="ECO:0000256" key="1">
    <source>
        <dbReference type="SAM" id="Coils"/>
    </source>
</evidence>
<comment type="caution">
    <text evidence="3">The sequence shown here is derived from an EMBL/GenBank/DDBJ whole genome shotgun (WGS) entry which is preliminary data.</text>
</comment>
<protein>
    <submittedName>
        <fullName evidence="3">Dynein heavy chain 9, axonemal</fullName>
    </submittedName>
</protein>
<gene>
    <name evidence="3" type="primary">DNAH9_5</name>
    <name evidence="3" type="ORF">CHARACLAT_020153</name>
</gene>
<dbReference type="Proteomes" id="UP001352852">
    <property type="component" value="Unassembled WGS sequence"/>
</dbReference>
<feature type="non-terminal residue" evidence="3">
    <location>
        <position position="202"/>
    </location>
</feature>
<organism evidence="3 4">
    <name type="scientific">Characodon lateralis</name>
    <dbReference type="NCBI Taxonomy" id="208331"/>
    <lineage>
        <taxon>Eukaryota</taxon>
        <taxon>Metazoa</taxon>
        <taxon>Chordata</taxon>
        <taxon>Craniata</taxon>
        <taxon>Vertebrata</taxon>
        <taxon>Euteleostomi</taxon>
        <taxon>Actinopterygii</taxon>
        <taxon>Neopterygii</taxon>
        <taxon>Teleostei</taxon>
        <taxon>Neoteleostei</taxon>
        <taxon>Acanthomorphata</taxon>
        <taxon>Ovalentaria</taxon>
        <taxon>Atherinomorphae</taxon>
        <taxon>Cyprinodontiformes</taxon>
        <taxon>Goodeidae</taxon>
        <taxon>Characodon</taxon>
    </lineage>
</organism>
<dbReference type="PANTHER" id="PTHR46961">
    <property type="entry name" value="DYNEIN HEAVY CHAIN 1, AXONEMAL-LIKE PROTEIN"/>
    <property type="match status" value="1"/>
</dbReference>
<dbReference type="InterPro" id="IPR035706">
    <property type="entry name" value="AAA_9"/>
</dbReference>
<feature type="coiled-coil region" evidence="1">
    <location>
        <begin position="44"/>
        <end position="74"/>
    </location>
</feature>
<accession>A0ABU7D8D8</accession>
<evidence type="ECO:0000313" key="3">
    <source>
        <dbReference type="EMBL" id="MED6271433.1"/>
    </source>
</evidence>
<dbReference type="Gene3D" id="1.10.8.1220">
    <property type="match status" value="1"/>
</dbReference>
<keyword evidence="1" id="KW-0175">Coiled coil</keyword>
<proteinExistence type="predicted"/>
<dbReference type="Gene3D" id="6.10.140.1060">
    <property type="match status" value="1"/>
</dbReference>
<keyword evidence="4" id="KW-1185">Reference proteome</keyword>
<dbReference type="PANTHER" id="PTHR46961:SF16">
    <property type="entry name" value="DYNEIN AXONEMAL HEAVY CHAIN 17-RELATED"/>
    <property type="match status" value="1"/>
</dbReference>
<feature type="domain" description="Dynein heavy chain ATP-binding dynein motor region" evidence="2">
    <location>
        <begin position="3"/>
        <end position="54"/>
    </location>
</feature>
<evidence type="ECO:0000259" key="2">
    <source>
        <dbReference type="Pfam" id="PF12781"/>
    </source>
</evidence>
<dbReference type="Pfam" id="PF12781">
    <property type="entry name" value="AAA_9"/>
    <property type="match status" value="1"/>
</dbReference>